<dbReference type="eggNOG" id="ENOG5030US5">
    <property type="taxonomic scope" value="Bacteria"/>
</dbReference>
<gene>
    <name evidence="3" type="ordered locus">Oter_4450</name>
</gene>
<keyword evidence="4" id="KW-1185">Reference proteome</keyword>
<reference evidence="3 4" key="1">
    <citation type="journal article" date="2011" name="J. Bacteriol.">
        <title>Genome sequence of the verrucomicrobium Opitutus terrae PB90-1, an abundant inhabitant of rice paddy soil ecosystems.</title>
        <authorList>
            <person name="van Passel M.W."/>
            <person name="Kant R."/>
            <person name="Palva A."/>
            <person name="Copeland A."/>
            <person name="Lucas S."/>
            <person name="Lapidus A."/>
            <person name="Glavina del Rio T."/>
            <person name="Pitluck S."/>
            <person name="Goltsman E."/>
            <person name="Clum A."/>
            <person name="Sun H."/>
            <person name="Schmutz J."/>
            <person name="Larimer F.W."/>
            <person name="Land M.L."/>
            <person name="Hauser L."/>
            <person name="Kyrpides N."/>
            <person name="Mikhailova N."/>
            <person name="Richardson P.P."/>
            <person name="Janssen P.H."/>
            <person name="de Vos W.M."/>
            <person name="Smidt H."/>
        </authorList>
    </citation>
    <scope>NUCLEOTIDE SEQUENCE [LARGE SCALE GENOMIC DNA]</scope>
    <source>
        <strain evidence="4">DSM 11246 / JCM 15787 / PB90-1</strain>
    </source>
</reference>
<dbReference type="KEGG" id="ote:Oter_4450"/>
<evidence type="ECO:0000313" key="3">
    <source>
        <dbReference type="EMBL" id="ACB77721.1"/>
    </source>
</evidence>
<evidence type="ECO:0000313" key="4">
    <source>
        <dbReference type="Proteomes" id="UP000007013"/>
    </source>
</evidence>
<name>B1ZQ02_OPITP</name>
<evidence type="ECO:0000256" key="2">
    <source>
        <dbReference type="SAM" id="SignalP"/>
    </source>
</evidence>
<evidence type="ECO:0000256" key="1">
    <source>
        <dbReference type="SAM" id="MobiDB-lite"/>
    </source>
</evidence>
<dbReference type="STRING" id="452637.Oter_4450"/>
<evidence type="ECO:0008006" key="5">
    <source>
        <dbReference type="Google" id="ProtNLM"/>
    </source>
</evidence>
<feature type="chain" id="PRO_5002774838" description="Lipoprotein" evidence="2">
    <location>
        <begin position="23"/>
        <end position="140"/>
    </location>
</feature>
<dbReference type="EMBL" id="CP001032">
    <property type="protein sequence ID" value="ACB77721.1"/>
    <property type="molecule type" value="Genomic_DNA"/>
</dbReference>
<organism evidence="3 4">
    <name type="scientific">Opitutus terrae (strain DSM 11246 / JCM 15787 / PB90-1)</name>
    <dbReference type="NCBI Taxonomy" id="452637"/>
    <lineage>
        <taxon>Bacteria</taxon>
        <taxon>Pseudomonadati</taxon>
        <taxon>Verrucomicrobiota</taxon>
        <taxon>Opitutia</taxon>
        <taxon>Opitutales</taxon>
        <taxon>Opitutaceae</taxon>
        <taxon>Opitutus</taxon>
    </lineage>
</organism>
<dbReference type="Proteomes" id="UP000007013">
    <property type="component" value="Chromosome"/>
</dbReference>
<feature type="signal peptide" evidence="2">
    <location>
        <begin position="1"/>
        <end position="22"/>
    </location>
</feature>
<proteinExistence type="predicted"/>
<accession>B1ZQ02</accession>
<protein>
    <recommendedName>
        <fullName evidence="5">Lipoprotein</fullName>
    </recommendedName>
</protein>
<dbReference type="HOGENOM" id="CLU_1833160_0_0_0"/>
<dbReference type="AlphaFoldDB" id="B1ZQ02"/>
<dbReference type="RefSeq" id="WP_012377235.1">
    <property type="nucleotide sequence ID" value="NC_010571.1"/>
</dbReference>
<feature type="region of interest" description="Disordered" evidence="1">
    <location>
        <begin position="121"/>
        <end position="140"/>
    </location>
</feature>
<sequence>MSPQTSARVFFCGGALLLAGCAALPTQFGGTWPLPVERRSSAAIDLARPIVKPAGGGYQIEGYLTRQFGEATMAHSHVDVQFLGADGSVLREDLVNFEPRELPAPARLRAPSARYQLQVPAAPPGTAKLRVAAHDQPHTR</sequence>
<keyword evidence="2" id="KW-0732">Signal</keyword>